<protein>
    <submittedName>
        <fullName evidence="2">Uncharacterized protein</fullName>
    </submittedName>
</protein>
<feature type="compositionally biased region" description="Low complexity" evidence="1">
    <location>
        <begin position="147"/>
        <end position="159"/>
    </location>
</feature>
<feature type="compositionally biased region" description="Basic and acidic residues" evidence="1">
    <location>
        <begin position="80"/>
        <end position="106"/>
    </location>
</feature>
<evidence type="ECO:0000313" key="3">
    <source>
        <dbReference type="Proteomes" id="UP000784294"/>
    </source>
</evidence>
<feature type="compositionally biased region" description="Polar residues" evidence="1">
    <location>
        <begin position="403"/>
        <end position="412"/>
    </location>
</feature>
<gene>
    <name evidence="2" type="ORF">PXEA_LOCUS5142</name>
</gene>
<keyword evidence="3" id="KW-1185">Reference proteome</keyword>
<feature type="region of interest" description="Disordered" evidence="1">
    <location>
        <begin position="147"/>
        <end position="201"/>
    </location>
</feature>
<feature type="compositionally biased region" description="Pro residues" evidence="1">
    <location>
        <begin position="348"/>
        <end position="357"/>
    </location>
</feature>
<sequence>SESYREQVRGHKRKHESPRNEHSRKHPRREDTRSSPCQRSTGRASNLRHYSAGSLVTGAHAKLTRFQSNSDTPVSLTGRDYIHHDKDRDSAGLREDTEPHPSRSDEEYQQSGQHLDLDTRIARLLSKAEEGVTAAAAAAATAVSTSLSANSPSSMPSTLVNRVVAGGGGGTGSQHVSPRHRASSRPLSPTALPPPPPPPLPISQRVILTHRPPGHTTGIAPTPHGAAGFQGHPVGLSFHAPLHGLLPSQLPLSPPQSTASHFTARSDTPTSPPHRPVSLDPLLHLSGLGPWLPGVRQASGGSVNSCLESRSVSQTSRTPASGHPILPCHTDILQPPTMPLIHSHLAPPSSPPPPASPPLQAKLPTLLLCPAPASGLRCNLQGSTRPSQALADSSISRVPFDSPGSSTHSPGTAQLPPQEKFSVAGVLLETGSDCQPHSADLDDSATHAIPKVSTQQQQKSLKEVDGGDLYSLLGV</sequence>
<feature type="compositionally biased region" description="Polar residues" evidence="1">
    <location>
        <begin position="299"/>
        <end position="319"/>
    </location>
</feature>
<feature type="compositionally biased region" description="Basic residues" evidence="1">
    <location>
        <begin position="10"/>
        <end position="27"/>
    </location>
</feature>
<feature type="non-terminal residue" evidence="2">
    <location>
        <position position="1"/>
    </location>
</feature>
<evidence type="ECO:0000313" key="2">
    <source>
        <dbReference type="EMBL" id="VEL11702.1"/>
    </source>
</evidence>
<organism evidence="2 3">
    <name type="scientific">Protopolystoma xenopodis</name>
    <dbReference type="NCBI Taxonomy" id="117903"/>
    <lineage>
        <taxon>Eukaryota</taxon>
        <taxon>Metazoa</taxon>
        <taxon>Spiralia</taxon>
        <taxon>Lophotrochozoa</taxon>
        <taxon>Platyhelminthes</taxon>
        <taxon>Monogenea</taxon>
        <taxon>Polyopisthocotylea</taxon>
        <taxon>Polystomatidea</taxon>
        <taxon>Polystomatidae</taxon>
        <taxon>Protopolystoma</taxon>
    </lineage>
</organism>
<reference evidence="2" key="1">
    <citation type="submission" date="2018-11" db="EMBL/GenBank/DDBJ databases">
        <authorList>
            <consortium name="Pathogen Informatics"/>
        </authorList>
    </citation>
    <scope>NUCLEOTIDE SEQUENCE</scope>
</reference>
<feature type="region of interest" description="Disordered" evidence="1">
    <location>
        <begin position="248"/>
        <end position="281"/>
    </location>
</feature>
<proteinExistence type="predicted"/>
<feature type="compositionally biased region" description="Polar residues" evidence="1">
    <location>
        <begin position="34"/>
        <end position="44"/>
    </location>
</feature>
<feature type="compositionally biased region" description="Polar residues" evidence="1">
    <location>
        <begin position="258"/>
        <end position="269"/>
    </location>
</feature>
<feature type="compositionally biased region" description="Pro residues" evidence="1">
    <location>
        <begin position="191"/>
        <end position="201"/>
    </location>
</feature>
<feature type="region of interest" description="Disordered" evidence="1">
    <location>
        <begin position="1"/>
        <end position="114"/>
    </location>
</feature>
<comment type="caution">
    <text evidence="2">The sequence shown here is derived from an EMBL/GenBank/DDBJ whole genome shotgun (WGS) entry which is preliminary data.</text>
</comment>
<accession>A0A3S5FCC7</accession>
<dbReference type="AlphaFoldDB" id="A0A3S5FCC7"/>
<feature type="compositionally biased region" description="Polar residues" evidence="1">
    <location>
        <begin position="65"/>
        <end position="75"/>
    </location>
</feature>
<evidence type="ECO:0000256" key="1">
    <source>
        <dbReference type="SAM" id="MobiDB-lite"/>
    </source>
</evidence>
<dbReference type="EMBL" id="CAAALY010012572">
    <property type="protein sequence ID" value="VEL11702.1"/>
    <property type="molecule type" value="Genomic_DNA"/>
</dbReference>
<name>A0A3S5FCC7_9PLAT</name>
<feature type="compositionally biased region" description="Polar residues" evidence="1">
    <location>
        <begin position="381"/>
        <end position="396"/>
    </location>
</feature>
<feature type="compositionally biased region" description="Low complexity" evidence="1">
    <location>
        <begin position="248"/>
        <end position="257"/>
    </location>
</feature>
<feature type="region of interest" description="Disordered" evidence="1">
    <location>
        <begin position="299"/>
        <end position="361"/>
    </location>
</feature>
<feature type="region of interest" description="Disordered" evidence="1">
    <location>
        <begin position="381"/>
        <end position="416"/>
    </location>
</feature>
<dbReference type="Proteomes" id="UP000784294">
    <property type="component" value="Unassembled WGS sequence"/>
</dbReference>